<dbReference type="SMART" id="SM00903">
    <property type="entry name" value="Flavin_Reduct"/>
    <property type="match status" value="1"/>
</dbReference>
<dbReference type="InterPro" id="IPR002563">
    <property type="entry name" value="Flavin_Rdtase-like_dom"/>
</dbReference>
<evidence type="ECO:0000259" key="2">
    <source>
        <dbReference type="SMART" id="SM00903"/>
    </source>
</evidence>
<gene>
    <name evidence="3" type="ORF">GCM10022223_06630</name>
</gene>
<name>A0ABP6YZZ7_9ACTN</name>
<sequence>MTFVPPDPTVPPAESLNERFRAGFRLHAAGVSLVTCATPEGPVGLTASSLASVSAVPPMLSFSVAHKSSAGADLVASERIGVTILGEDDALVAAAFARHGAERFTPEQGWEDGDDGLPVLKTAPATMWGHPVHVLAAGESWLVLVEVTRVEFGPASGPLIYHDRAFRSLHELPIVLERPTSA</sequence>
<reference evidence="4" key="1">
    <citation type="journal article" date="2019" name="Int. J. Syst. Evol. Microbiol.">
        <title>The Global Catalogue of Microorganisms (GCM) 10K type strain sequencing project: providing services to taxonomists for standard genome sequencing and annotation.</title>
        <authorList>
            <consortium name="The Broad Institute Genomics Platform"/>
            <consortium name="The Broad Institute Genome Sequencing Center for Infectious Disease"/>
            <person name="Wu L."/>
            <person name="Ma J."/>
        </authorList>
    </citation>
    <scope>NUCLEOTIDE SEQUENCE [LARGE SCALE GENOMIC DNA]</scope>
    <source>
        <strain evidence="4">JCM 16902</strain>
    </source>
</reference>
<dbReference type="Gene3D" id="2.30.110.10">
    <property type="entry name" value="Electron Transport, Fmn-binding Protein, Chain A"/>
    <property type="match status" value="1"/>
</dbReference>
<accession>A0ABP6YZZ7</accession>
<organism evidence="3 4">
    <name type="scientific">Kineosporia mesophila</name>
    <dbReference type="NCBI Taxonomy" id="566012"/>
    <lineage>
        <taxon>Bacteria</taxon>
        <taxon>Bacillati</taxon>
        <taxon>Actinomycetota</taxon>
        <taxon>Actinomycetes</taxon>
        <taxon>Kineosporiales</taxon>
        <taxon>Kineosporiaceae</taxon>
        <taxon>Kineosporia</taxon>
    </lineage>
</organism>
<dbReference type="Pfam" id="PF01613">
    <property type="entry name" value="Flavin_Reduct"/>
    <property type="match status" value="1"/>
</dbReference>
<evidence type="ECO:0000256" key="1">
    <source>
        <dbReference type="ARBA" id="ARBA00023002"/>
    </source>
</evidence>
<dbReference type="SUPFAM" id="SSF50475">
    <property type="entry name" value="FMN-binding split barrel"/>
    <property type="match status" value="1"/>
</dbReference>
<dbReference type="PANTHER" id="PTHR30466">
    <property type="entry name" value="FLAVIN REDUCTASE"/>
    <property type="match status" value="1"/>
</dbReference>
<dbReference type="RefSeq" id="WP_231484181.1">
    <property type="nucleotide sequence ID" value="NZ_BAAAZO010000001.1"/>
</dbReference>
<dbReference type="Proteomes" id="UP001501074">
    <property type="component" value="Unassembled WGS sequence"/>
</dbReference>
<feature type="domain" description="Flavin reductase like" evidence="2">
    <location>
        <begin position="24"/>
        <end position="168"/>
    </location>
</feature>
<evidence type="ECO:0000313" key="3">
    <source>
        <dbReference type="EMBL" id="GAA3594270.1"/>
    </source>
</evidence>
<evidence type="ECO:0000313" key="4">
    <source>
        <dbReference type="Proteomes" id="UP001501074"/>
    </source>
</evidence>
<dbReference type="PANTHER" id="PTHR30466:SF1">
    <property type="entry name" value="FMN REDUCTASE (NADH) RUTF"/>
    <property type="match status" value="1"/>
</dbReference>
<keyword evidence="4" id="KW-1185">Reference proteome</keyword>
<proteinExistence type="predicted"/>
<keyword evidence="1" id="KW-0560">Oxidoreductase</keyword>
<dbReference type="EMBL" id="BAAAZO010000001">
    <property type="protein sequence ID" value="GAA3594270.1"/>
    <property type="molecule type" value="Genomic_DNA"/>
</dbReference>
<dbReference type="InterPro" id="IPR012349">
    <property type="entry name" value="Split_barrel_FMN-bd"/>
</dbReference>
<dbReference type="InterPro" id="IPR050268">
    <property type="entry name" value="NADH-dep_flavin_reductase"/>
</dbReference>
<protein>
    <recommendedName>
        <fullName evidence="2">Flavin reductase like domain-containing protein</fullName>
    </recommendedName>
</protein>
<comment type="caution">
    <text evidence="3">The sequence shown here is derived from an EMBL/GenBank/DDBJ whole genome shotgun (WGS) entry which is preliminary data.</text>
</comment>